<gene>
    <name evidence="1" type="ORF">HYC85_018690</name>
</gene>
<reference evidence="1 2" key="2">
    <citation type="submission" date="2020-07" db="EMBL/GenBank/DDBJ databases">
        <title>Genome assembly of wild tea tree DASZ reveals pedigree and selection history of tea varieties.</title>
        <authorList>
            <person name="Zhang W."/>
        </authorList>
    </citation>
    <scope>NUCLEOTIDE SEQUENCE [LARGE SCALE GENOMIC DNA]</scope>
    <source>
        <strain evidence="2">cv. G240</strain>
        <tissue evidence="1">Leaf</tissue>
    </source>
</reference>
<name>A0A7J7GUZ1_CAMSI</name>
<keyword evidence="2" id="KW-1185">Reference proteome</keyword>
<protein>
    <submittedName>
        <fullName evidence="1">Uncharacterized protein</fullName>
    </submittedName>
</protein>
<sequence length="53" mass="6053">MQLDLCRGLRQYFDCKSFNNEEKKEFGDQKVITGLVEAPNVKKSVSLFGVDIN</sequence>
<accession>A0A7J7GUZ1</accession>
<dbReference type="EMBL" id="JACBKZ010000008">
    <property type="protein sequence ID" value="KAF5944613.1"/>
    <property type="molecule type" value="Genomic_DNA"/>
</dbReference>
<evidence type="ECO:0000313" key="2">
    <source>
        <dbReference type="Proteomes" id="UP000593564"/>
    </source>
</evidence>
<evidence type="ECO:0000313" key="1">
    <source>
        <dbReference type="EMBL" id="KAF5944613.1"/>
    </source>
</evidence>
<reference evidence="2" key="1">
    <citation type="journal article" date="2020" name="Nat. Commun.">
        <title>Genome assembly of wild tea tree DASZ reveals pedigree and selection history of tea varieties.</title>
        <authorList>
            <person name="Zhang W."/>
            <person name="Zhang Y."/>
            <person name="Qiu H."/>
            <person name="Guo Y."/>
            <person name="Wan H."/>
            <person name="Zhang X."/>
            <person name="Scossa F."/>
            <person name="Alseekh S."/>
            <person name="Zhang Q."/>
            <person name="Wang P."/>
            <person name="Xu L."/>
            <person name="Schmidt M.H."/>
            <person name="Jia X."/>
            <person name="Li D."/>
            <person name="Zhu A."/>
            <person name="Guo F."/>
            <person name="Chen W."/>
            <person name="Ni D."/>
            <person name="Usadel B."/>
            <person name="Fernie A.R."/>
            <person name="Wen W."/>
        </authorList>
    </citation>
    <scope>NUCLEOTIDE SEQUENCE [LARGE SCALE GENOMIC DNA]</scope>
    <source>
        <strain evidence="2">cv. G240</strain>
    </source>
</reference>
<comment type="caution">
    <text evidence="1">The sequence shown here is derived from an EMBL/GenBank/DDBJ whole genome shotgun (WGS) entry which is preliminary data.</text>
</comment>
<proteinExistence type="predicted"/>
<dbReference type="AlphaFoldDB" id="A0A7J7GUZ1"/>
<dbReference type="Proteomes" id="UP000593564">
    <property type="component" value="Unassembled WGS sequence"/>
</dbReference>
<organism evidence="1 2">
    <name type="scientific">Camellia sinensis</name>
    <name type="common">Tea plant</name>
    <name type="synonym">Thea sinensis</name>
    <dbReference type="NCBI Taxonomy" id="4442"/>
    <lineage>
        <taxon>Eukaryota</taxon>
        <taxon>Viridiplantae</taxon>
        <taxon>Streptophyta</taxon>
        <taxon>Embryophyta</taxon>
        <taxon>Tracheophyta</taxon>
        <taxon>Spermatophyta</taxon>
        <taxon>Magnoliopsida</taxon>
        <taxon>eudicotyledons</taxon>
        <taxon>Gunneridae</taxon>
        <taxon>Pentapetalae</taxon>
        <taxon>asterids</taxon>
        <taxon>Ericales</taxon>
        <taxon>Theaceae</taxon>
        <taxon>Camellia</taxon>
    </lineage>
</organism>